<keyword evidence="1" id="KW-0472">Membrane</keyword>
<keyword evidence="1" id="KW-0812">Transmembrane</keyword>
<name>A0A2P2N2R6_RHIMU</name>
<accession>A0A2P2N2R6</accession>
<feature type="transmembrane region" description="Helical" evidence="1">
    <location>
        <begin position="12"/>
        <end position="30"/>
    </location>
</feature>
<evidence type="ECO:0000313" key="2">
    <source>
        <dbReference type="EMBL" id="MBX36757.1"/>
    </source>
</evidence>
<dbReference type="AlphaFoldDB" id="A0A2P2N2R6"/>
<dbReference type="EMBL" id="GGEC01056273">
    <property type="protein sequence ID" value="MBX36757.1"/>
    <property type="molecule type" value="Transcribed_RNA"/>
</dbReference>
<reference evidence="2" key="1">
    <citation type="submission" date="2018-02" db="EMBL/GenBank/DDBJ databases">
        <title>Rhizophora mucronata_Transcriptome.</title>
        <authorList>
            <person name="Meera S.P."/>
            <person name="Sreeshan A."/>
            <person name="Augustine A."/>
        </authorList>
    </citation>
    <scope>NUCLEOTIDE SEQUENCE</scope>
    <source>
        <tissue evidence="2">Leaf</tissue>
    </source>
</reference>
<protein>
    <submittedName>
        <fullName evidence="2">Uncharacterized protein</fullName>
    </submittedName>
</protein>
<organism evidence="2">
    <name type="scientific">Rhizophora mucronata</name>
    <name type="common">Asiatic mangrove</name>
    <dbReference type="NCBI Taxonomy" id="61149"/>
    <lineage>
        <taxon>Eukaryota</taxon>
        <taxon>Viridiplantae</taxon>
        <taxon>Streptophyta</taxon>
        <taxon>Embryophyta</taxon>
        <taxon>Tracheophyta</taxon>
        <taxon>Spermatophyta</taxon>
        <taxon>Magnoliopsida</taxon>
        <taxon>eudicotyledons</taxon>
        <taxon>Gunneridae</taxon>
        <taxon>Pentapetalae</taxon>
        <taxon>rosids</taxon>
        <taxon>fabids</taxon>
        <taxon>Malpighiales</taxon>
        <taxon>Rhizophoraceae</taxon>
        <taxon>Rhizophora</taxon>
    </lineage>
</organism>
<proteinExistence type="predicted"/>
<feature type="transmembrane region" description="Helical" evidence="1">
    <location>
        <begin position="59"/>
        <end position="76"/>
    </location>
</feature>
<evidence type="ECO:0000256" key="1">
    <source>
        <dbReference type="SAM" id="Phobius"/>
    </source>
</evidence>
<sequence>MVNVLDGRFLAFYVFIFSFLSWDIFSMYIWCGGEEEMKACFCNVQPFSGFQGCPHGDRLVIFLLLMLVELVLTYGLRFKEMAINKVVFRPC</sequence>
<keyword evidence="1" id="KW-1133">Transmembrane helix</keyword>